<dbReference type="SUPFAM" id="SSF56112">
    <property type="entry name" value="Protein kinase-like (PK-like)"/>
    <property type="match status" value="1"/>
</dbReference>
<comment type="similarity">
    <text evidence="1">Belongs to the protein kinase superfamily. ADCK protein kinase family.</text>
</comment>
<keyword evidence="4" id="KW-1185">Reference proteome</keyword>
<dbReference type="CDD" id="cd05121">
    <property type="entry name" value="ABC1_ADCK3-like"/>
    <property type="match status" value="1"/>
</dbReference>
<dbReference type="Pfam" id="PF03109">
    <property type="entry name" value="ABC1"/>
    <property type="match status" value="1"/>
</dbReference>
<evidence type="ECO:0000313" key="4">
    <source>
        <dbReference type="Proteomes" id="UP001500403"/>
    </source>
</evidence>
<protein>
    <submittedName>
        <fullName evidence="3">AarF/UbiB family protein</fullName>
    </submittedName>
</protein>
<sequence length="458" mass="50017">MREALEGLGPFYIKIGQILSTRPDFVPPSMVGELQKLHDQVTLSPFTDFEPVLAAELGAHWTSQFKEIDTDIPLGAASLAQVYRADLTDGTPVAVKIQRPGVREVVEADMALLRRLARFAGRRAPKFNAVIDIDAMLKVVFDAMRPELDFVLEAGHMKTAAAHSAGFKHVTVPQVITATPRVLIQSLAPGCSIRDADPAAFSAQERADIGRELLAFMYWGYFTKRFFHADPHPGNIFVHPGSPAHLIDWGMVGRIDRPLSQSIMRILMCLAQNDGAGVAKAWVEMGHPTAWAQLADFEGDMAALVPQIATASLEELDFGVTLTAVLECSTRRGIKTSPMVSILGKSFANIEGSIRHLCPELSIIDVFEEELRPLVFHLASEHLSGPQAARTLLEAMSTGGQMPQQIRQIVTSLADRELSINVNRGPTKKGLFAGGGNTGRNALLATGALLWWHHTRTR</sequence>
<name>A0ABN3X821_9ACTN</name>
<dbReference type="PANTHER" id="PTHR10566:SF113">
    <property type="entry name" value="PROTEIN ACTIVITY OF BC1 COMPLEX KINASE 7, CHLOROPLASTIC"/>
    <property type="match status" value="1"/>
</dbReference>
<accession>A0ABN3X821</accession>
<evidence type="ECO:0000313" key="3">
    <source>
        <dbReference type="EMBL" id="GAA2939581.1"/>
    </source>
</evidence>
<dbReference type="EMBL" id="BAAAUD010000026">
    <property type="protein sequence ID" value="GAA2939581.1"/>
    <property type="molecule type" value="Genomic_DNA"/>
</dbReference>
<comment type="caution">
    <text evidence="3">The sequence shown here is derived from an EMBL/GenBank/DDBJ whole genome shotgun (WGS) entry which is preliminary data.</text>
</comment>
<reference evidence="3 4" key="1">
    <citation type="journal article" date="2019" name="Int. J. Syst. Evol. Microbiol.">
        <title>The Global Catalogue of Microorganisms (GCM) 10K type strain sequencing project: providing services to taxonomists for standard genome sequencing and annotation.</title>
        <authorList>
            <consortium name="The Broad Institute Genomics Platform"/>
            <consortium name="The Broad Institute Genome Sequencing Center for Infectious Disease"/>
            <person name="Wu L."/>
            <person name="Ma J."/>
        </authorList>
    </citation>
    <scope>NUCLEOTIDE SEQUENCE [LARGE SCALE GENOMIC DNA]</scope>
    <source>
        <strain evidence="3 4">JCM 9088</strain>
    </source>
</reference>
<dbReference type="InterPro" id="IPR011009">
    <property type="entry name" value="Kinase-like_dom_sf"/>
</dbReference>
<dbReference type="Proteomes" id="UP001500403">
    <property type="component" value="Unassembled WGS sequence"/>
</dbReference>
<dbReference type="InterPro" id="IPR050154">
    <property type="entry name" value="UbiB_kinase"/>
</dbReference>
<evidence type="ECO:0000259" key="2">
    <source>
        <dbReference type="PROSITE" id="PS50011"/>
    </source>
</evidence>
<gene>
    <name evidence="3" type="ORF">GCM10010446_26200</name>
</gene>
<organism evidence="3 4">
    <name type="scientific">Streptomyces enissocaesilis</name>
    <dbReference type="NCBI Taxonomy" id="332589"/>
    <lineage>
        <taxon>Bacteria</taxon>
        <taxon>Bacillati</taxon>
        <taxon>Actinomycetota</taxon>
        <taxon>Actinomycetes</taxon>
        <taxon>Kitasatosporales</taxon>
        <taxon>Streptomycetaceae</taxon>
        <taxon>Streptomyces</taxon>
        <taxon>Streptomyces rochei group</taxon>
    </lineage>
</organism>
<dbReference type="PROSITE" id="PS50011">
    <property type="entry name" value="PROTEIN_KINASE_DOM"/>
    <property type="match status" value="1"/>
</dbReference>
<feature type="domain" description="Protein kinase" evidence="2">
    <location>
        <begin position="68"/>
        <end position="399"/>
    </location>
</feature>
<evidence type="ECO:0000256" key="1">
    <source>
        <dbReference type="ARBA" id="ARBA00009670"/>
    </source>
</evidence>
<dbReference type="InterPro" id="IPR000719">
    <property type="entry name" value="Prot_kinase_dom"/>
</dbReference>
<dbReference type="RefSeq" id="WP_344494629.1">
    <property type="nucleotide sequence ID" value="NZ_BAAAUD010000026.1"/>
</dbReference>
<dbReference type="InterPro" id="IPR004147">
    <property type="entry name" value="ABC1_dom"/>
</dbReference>
<proteinExistence type="inferred from homology"/>
<dbReference type="PANTHER" id="PTHR10566">
    <property type="entry name" value="CHAPERONE-ACTIVITY OF BC1 COMPLEX CABC1 -RELATED"/>
    <property type="match status" value="1"/>
</dbReference>